<proteinExistence type="predicted"/>
<protein>
    <submittedName>
        <fullName evidence="1">Bifunctional (P)ppGpp synthetase/guanosine-3',5'-bis(Diphosphate) 3'-pyrophosphohydrolase</fullName>
    </submittedName>
</protein>
<dbReference type="AlphaFoldDB" id="A0A2W5K375"/>
<dbReference type="EMBL" id="QFPN01000033">
    <property type="protein sequence ID" value="PZQ09555.1"/>
    <property type="molecule type" value="Genomic_DNA"/>
</dbReference>
<accession>A0A2W5K375</accession>
<dbReference type="Proteomes" id="UP000249577">
    <property type="component" value="Unassembled WGS sequence"/>
</dbReference>
<gene>
    <name evidence="1" type="ORF">DI565_20445</name>
</gene>
<evidence type="ECO:0000313" key="1">
    <source>
        <dbReference type="EMBL" id="PZQ09555.1"/>
    </source>
</evidence>
<evidence type="ECO:0000313" key="2">
    <source>
        <dbReference type="Proteomes" id="UP000249577"/>
    </source>
</evidence>
<dbReference type="SUPFAM" id="SSF109604">
    <property type="entry name" value="HD-domain/PDEase-like"/>
    <property type="match status" value="1"/>
</dbReference>
<keyword evidence="1" id="KW-0378">Hydrolase</keyword>
<comment type="caution">
    <text evidence="1">The sequence shown here is derived from an EMBL/GenBank/DDBJ whole genome shotgun (WGS) entry which is preliminary data.</text>
</comment>
<dbReference type="Gene3D" id="1.10.3210.10">
    <property type="entry name" value="Hypothetical protein af1432"/>
    <property type="match status" value="1"/>
</dbReference>
<dbReference type="PANTHER" id="PTHR43061:SF1">
    <property type="entry name" value="GTP DIPHOSPHOKINASE RSH1, CHLOROPLASTIC-RELATED"/>
    <property type="match status" value="1"/>
</dbReference>
<feature type="non-terminal residue" evidence="1">
    <location>
        <position position="132"/>
    </location>
</feature>
<dbReference type="GO" id="GO:0016787">
    <property type="term" value="F:hydrolase activity"/>
    <property type="evidence" value="ECO:0007669"/>
    <property type="project" value="UniProtKB-KW"/>
</dbReference>
<dbReference type="Pfam" id="PF13328">
    <property type="entry name" value="HD_4"/>
    <property type="match status" value="1"/>
</dbReference>
<sequence length="132" mass="14304">MAAGPEDDGAQLAALVASYDGRADTALIRRAYEVARKAHEGQARENGDPYIGHPVAVARVLAGYRLDTASIVTALLHDTVEDTGLTLQVLEKQFGTEVARLVDGVTKLTRLEIQSERTKQAENFRKLVLAMS</sequence>
<name>A0A2W5K375_ANCNO</name>
<dbReference type="PANTHER" id="PTHR43061">
    <property type="entry name" value="GTP DIPHOSPHOKINASE RSH1, CHLOROPLASTIC-RELATED"/>
    <property type="match status" value="1"/>
</dbReference>
<reference evidence="1 2" key="1">
    <citation type="submission" date="2017-08" db="EMBL/GenBank/DDBJ databases">
        <title>Infants hospitalized years apart are colonized by the same room-sourced microbial strains.</title>
        <authorList>
            <person name="Brooks B."/>
            <person name="Olm M.R."/>
            <person name="Firek B.A."/>
            <person name="Baker R."/>
            <person name="Thomas B.C."/>
            <person name="Morowitz M.J."/>
            <person name="Banfield J.F."/>
        </authorList>
    </citation>
    <scope>NUCLEOTIDE SEQUENCE [LARGE SCALE GENOMIC DNA]</scope>
    <source>
        <strain evidence="1">S2_005_003_R2_43</strain>
    </source>
</reference>
<organism evidence="1 2">
    <name type="scientific">Ancylobacter novellus</name>
    <name type="common">Thiobacillus novellus</name>
    <dbReference type="NCBI Taxonomy" id="921"/>
    <lineage>
        <taxon>Bacteria</taxon>
        <taxon>Pseudomonadati</taxon>
        <taxon>Pseudomonadota</taxon>
        <taxon>Alphaproteobacteria</taxon>
        <taxon>Hyphomicrobiales</taxon>
        <taxon>Xanthobacteraceae</taxon>
        <taxon>Ancylobacter</taxon>
    </lineage>
</organism>